<keyword evidence="3" id="KW-1185">Reference proteome</keyword>
<protein>
    <recommendedName>
        <fullName evidence="1">Protein kinase domain-containing protein</fullName>
    </recommendedName>
</protein>
<reference evidence="2" key="1">
    <citation type="journal article" date="2023" name="PhytoFront">
        <title>Draft Genome Resources of Seven Strains of Tilletia horrida, Causal Agent of Kernel Smut of Rice.</title>
        <authorList>
            <person name="Khanal S."/>
            <person name="Antony Babu S."/>
            <person name="Zhou X.G."/>
        </authorList>
    </citation>
    <scope>NUCLEOTIDE SEQUENCE</scope>
    <source>
        <strain evidence="2">TX6</strain>
    </source>
</reference>
<dbReference type="SUPFAM" id="SSF56112">
    <property type="entry name" value="Protein kinase-like (PK-like)"/>
    <property type="match status" value="1"/>
</dbReference>
<dbReference type="Gene3D" id="1.10.510.10">
    <property type="entry name" value="Transferase(Phosphotransferase) domain 1"/>
    <property type="match status" value="1"/>
</dbReference>
<dbReference type="Proteomes" id="UP001176517">
    <property type="component" value="Unassembled WGS sequence"/>
</dbReference>
<dbReference type="EMBL" id="JAPDMZ010000282">
    <property type="protein sequence ID" value="KAK0544459.1"/>
    <property type="molecule type" value="Genomic_DNA"/>
</dbReference>
<dbReference type="AlphaFoldDB" id="A0AAN6JNY7"/>
<feature type="domain" description="Protein kinase" evidence="1">
    <location>
        <begin position="183"/>
        <end position="533"/>
    </location>
</feature>
<dbReference type="PROSITE" id="PS50011">
    <property type="entry name" value="PROTEIN_KINASE_DOM"/>
    <property type="match status" value="1"/>
</dbReference>
<organism evidence="2 3">
    <name type="scientific">Tilletia horrida</name>
    <dbReference type="NCBI Taxonomy" id="155126"/>
    <lineage>
        <taxon>Eukaryota</taxon>
        <taxon>Fungi</taxon>
        <taxon>Dikarya</taxon>
        <taxon>Basidiomycota</taxon>
        <taxon>Ustilaginomycotina</taxon>
        <taxon>Exobasidiomycetes</taxon>
        <taxon>Tilletiales</taxon>
        <taxon>Tilletiaceae</taxon>
        <taxon>Tilletia</taxon>
    </lineage>
</organism>
<dbReference type="InterPro" id="IPR000719">
    <property type="entry name" value="Prot_kinase_dom"/>
</dbReference>
<dbReference type="InterPro" id="IPR011009">
    <property type="entry name" value="Kinase-like_dom_sf"/>
</dbReference>
<proteinExistence type="predicted"/>
<gene>
    <name evidence="2" type="ORF">OC846_006063</name>
</gene>
<comment type="caution">
    <text evidence="2">The sequence shown here is derived from an EMBL/GenBank/DDBJ whole genome shotgun (WGS) entry which is preliminary data.</text>
</comment>
<evidence type="ECO:0000313" key="3">
    <source>
        <dbReference type="Proteomes" id="UP001176517"/>
    </source>
</evidence>
<name>A0AAN6JNY7_9BASI</name>
<evidence type="ECO:0000313" key="2">
    <source>
        <dbReference type="EMBL" id="KAK0544459.1"/>
    </source>
</evidence>
<evidence type="ECO:0000259" key="1">
    <source>
        <dbReference type="PROSITE" id="PS50011"/>
    </source>
</evidence>
<accession>A0AAN6JNY7</accession>
<dbReference type="GO" id="GO:0005524">
    <property type="term" value="F:ATP binding"/>
    <property type="evidence" value="ECO:0007669"/>
    <property type="project" value="InterPro"/>
</dbReference>
<sequence>MDEPILSTAVPFGRLAPMTIGAHLPDRIRILDWTISWRYESFRLDIAHEGALFHFLLRKINRPSDPEELVKGESNASFCEAFWQVVMPAFGTPRSPNRSDWFRRGSEQRDGCEPTLTPEAIQQEDALLSHIQRLLPRLVSELQQQRDDPVQGSHVWVWIRDQHEHPQEPHFELVADHFRTLVFPQLHVLQDDAFPEVPRVDLSAISGYILQPDRQISFVDANLRPGSASVRMVFKTCRFSTPPMILAENPFRGLSDPKVGFAAHEGHRQQMLNNELAEMAKVQSHPNVMPMPVALVTVTAPGTGEEREKRLVGWLQRPFLSWETHDKIPGVEPGTPEDAHWRMRYAKDFAQAIEFLIRKKDYYHSDIAAHNTLLTEPPPNGRLLLIDYERIPYYLNSGGPEAPEAKERSQDGSDDSPVIRILQTGSIIQDPNVDIRIRWKDRPDALERLTIFNVGTTLARILKCRISFPWLEPTALEKQHRLFVKEYGTNAVDADQEAWEALIPEALRAIVRRCCSHDPRDRPLAEELAQKFVDTC</sequence>
<dbReference type="GO" id="GO:0004672">
    <property type="term" value="F:protein kinase activity"/>
    <property type="evidence" value="ECO:0007669"/>
    <property type="project" value="InterPro"/>
</dbReference>